<comment type="caution">
    <text evidence="6">The sequence shown here is derived from an EMBL/GenBank/DDBJ whole genome shotgun (WGS) entry which is preliminary data.</text>
</comment>
<dbReference type="Pfam" id="PF13185">
    <property type="entry name" value="GAF_2"/>
    <property type="match status" value="1"/>
</dbReference>
<dbReference type="PROSITE" id="PS50921">
    <property type="entry name" value="ANTAR"/>
    <property type="match status" value="1"/>
</dbReference>
<proteinExistence type="predicted"/>
<dbReference type="Gene3D" id="1.10.10.10">
    <property type="entry name" value="Winged helix-like DNA-binding domain superfamily/Winged helix DNA-binding domain"/>
    <property type="match status" value="1"/>
</dbReference>
<dbReference type="InterPro" id="IPR036388">
    <property type="entry name" value="WH-like_DNA-bd_sf"/>
</dbReference>
<evidence type="ECO:0000259" key="5">
    <source>
        <dbReference type="PROSITE" id="PS50921"/>
    </source>
</evidence>
<evidence type="ECO:0000256" key="1">
    <source>
        <dbReference type="ARBA" id="ARBA00022679"/>
    </source>
</evidence>
<evidence type="ECO:0000313" key="7">
    <source>
        <dbReference type="Proteomes" id="UP000094224"/>
    </source>
</evidence>
<reference evidence="7" key="1">
    <citation type="submission" date="2016-09" db="EMBL/GenBank/DDBJ databases">
        <authorList>
            <person name="Greninger A.L."/>
            <person name="Jerome K.R."/>
            <person name="Mcnair B."/>
            <person name="Wallis C."/>
            <person name="Fang F."/>
        </authorList>
    </citation>
    <scope>NUCLEOTIDE SEQUENCE [LARGE SCALE GENOMIC DNA]</scope>
    <source>
        <strain evidence="7">BC1_M4</strain>
    </source>
</reference>
<dbReference type="InterPro" id="IPR012074">
    <property type="entry name" value="GAF_ANTAR"/>
</dbReference>
<dbReference type="RefSeq" id="WP_069400625.1">
    <property type="nucleotide sequence ID" value="NZ_MIHC01000019.1"/>
</dbReference>
<dbReference type="AlphaFoldDB" id="A0A1E3SVE9"/>
<dbReference type="InterPro" id="IPR029016">
    <property type="entry name" value="GAF-like_dom_sf"/>
</dbReference>
<evidence type="ECO:0000256" key="2">
    <source>
        <dbReference type="ARBA" id="ARBA00022777"/>
    </source>
</evidence>
<dbReference type="Proteomes" id="UP000094224">
    <property type="component" value="Unassembled WGS sequence"/>
</dbReference>
<dbReference type="InterPro" id="IPR003018">
    <property type="entry name" value="GAF"/>
</dbReference>
<dbReference type="InterPro" id="IPR005561">
    <property type="entry name" value="ANTAR"/>
</dbReference>
<dbReference type="PIRSF" id="PIRSF036625">
    <property type="entry name" value="GAF_ANTAR"/>
    <property type="match status" value="1"/>
</dbReference>
<organism evidence="6 7">
    <name type="scientific">Mycobacterium sherrisii</name>
    <dbReference type="NCBI Taxonomy" id="243061"/>
    <lineage>
        <taxon>Bacteria</taxon>
        <taxon>Bacillati</taxon>
        <taxon>Actinomycetota</taxon>
        <taxon>Actinomycetes</taxon>
        <taxon>Mycobacteriales</taxon>
        <taxon>Mycobacteriaceae</taxon>
        <taxon>Mycobacterium</taxon>
        <taxon>Mycobacterium simiae complex</taxon>
    </lineage>
</organism>
<feature type="domain" description="ANTAR" evidence="5">
    <location>
        <begin position="166"/>
        <end position="227"/>
    </location>
</feature>
<dbReference type="SMART" id="SM01012">
    <property type="entry name" value="ANTAR"/>
    <property type="match status" value="1"/>
</dbReference>
<dbReference type="GO" id="GO:0016301">
    <property type="term" value="F:kinase activity"/>
    <property type="evidence" value="ECO:0007669"/>
    <property type="project" value="UniProtKB-KW"/>
</dbReference>
<accession>A0A1E3SVE9</accession>
<dbReference type="SUPFAM" id="SSF55781">
    <property type="entry name" value="GAF domain-like"/>
    <property type="match status" value="1"/>
</dbReference>
<sequence length="232" mass="25186">MQTDEPVLERHLLAQRMAELSRSIAAPRRTEDVLAEVTTAVVELIPGADSAGVLLIGPGGQFESVAGTTGLPHELDELQRSLGEGPCMHAALKETLVRTDDFREETRWPKYSAAVTEVGVFSGLSFKLYTADRTAGALNVFGFRPHVWDADAETVGMVLAAHAAAALAASREGENLQSALLTRDRIGQAKGIIMERYGVDDVRAFEMLRSLSQESNVRLVDVAQRVIDTRNT</sequence>
<dbReference type="Pfam" id="PF03861">
    <property type="entry name" value="ANTAR"/>
    <property type="match status" value="1"/>
</dbReference>
<dbReference type="SUPFAM" id="SSF52172">
    <property type="entry name" value="CheY-like"/>
    <property type="match status" value="1"/>
</dbReference>
<evidence type="ECO:0000256" key="3">
    <source>
        <dbReference type="ARBA" id="ARBA00023015"/>
    </source>
</evidence>
<protein>
    <submittedName>
        <fullName evidence="6">Histidine kinase</fullName>
    </submittedName>
</protein>
<keyword evidence="7" id="KW-1185">Reference proteome</keyword>
<keyword evidence="1" id="KW-0808">Transferase</keyword>
<dbReference type="Gene3D" id="3.30.450.40">
    <property type="match status" value="1"/>
</dbReference>
<keyword evidence="2 6" id="KW-0418">Kinase</keyword>
<evidence type="ECO:0000313" key="6">
    <source>
        <dbReference type="EMBL" id="ODR06069.1"/>
    </source>
</evidence>
<evidence type="ECO:0000256" key="4">
    <source>
        <dbReference type="ARBA" id="ARBA00023163"/>
    </source>
</evidence>
<dbReference type="GO" id="GO:0003723">
    <property type="term" value="F:RNA binding"/>
    <property type="evidence" value="ECO:0007669"/>
    <property type="project" value="InterPro"/>
</dbReference>
<keyword evidence="3" id="KW-0805">Transcription regulation</keyword>
<dbReference type="EMBL" id="MIHC01000019">
    <property type="protein sequence ID" value="ODR06069.1"/>
    <property type="molecule type" value="Genomic_DNA"/>
</dbReference>
<gene>
    <name evidence="6" type="ORF">BHQ21_12605</name>
</gene>
<dbReference type="InterPro" id="IPR011006">
    <property type="entry name" value="CheY-like_superfamily"/>
</dbReference>
<dbReference type="STRING" id="243061.AWC25_11410"/>
<keyword evidence="4" id="KW-0804">Transcription</keyword>
<name>A0A1E3SVE9_9MYCO</name>